<keyword evidence="1" id="KW-0812">Transmembrane</keyword>
<dbReference type="GO" id="GO:0008654">
    <property type="term" value="P:phospholipid biosynthetic process"/>
    <property type="evidence" value="ECO:0007669"/>
    <property type="project" value="InterPro"/>
</dbReference>
<dbReference type="InterPro" id="IPR043130">
    <property type="entry name" value="CDP-OH_PTrfase_TM_dom"/>
</dbReference>
<keyword evidence="3" id="KW-1185">Reference proteome</keyword>
<dbReference type="Proteomes" id="UP000825933">
    <property type="component" value="Unassembled WGS sequence"/>
</dbReference>
<feature type="transmembrane region" description="Helical" evidence="1">
    <location>
        <begin position="90"/>
        <end position="107"/>
    </location>
</feature>
<dbReference type="EMBL" id="JAIOUQ010000007">
    <property type="protein sequence ID" value="MBZ2165769.1"/>
    <property type="molecule type" value="Genomic_DNA"/>
</dbReference>
<keyword evidence="1" id="KW-0472">Membrane</keyword>
<reference evidence="3" key="1">
    <citation type="journal article" date="2022" name="Microbiol. Resour. Announc.">
        <title>Draft Genome Sequence of a Methanogenic Archaeon from West Spitsbergen Permafrost.</title>
        <authorList>
            <person name="Trubitsyn V."/>
            <person name="Rivkina E."/>
            <person name="Shcherbakova V."/>
        </authorList>
    </citation>
    <scope>NUCLEOTIDE SEQUENCE [LARGE SCALE GENOMIC DNA]</scope>
    <source>
        <strain evidence="3">VT</strain>
    </source>
</reference>
<name>A0A8T5UYH0_9EURY</name>
<dbReference type="InterPro" id="IPR000462">
    <property type="entry name" value="CDP-OH_P_trans"/>
</dbReference>
<dbReference type="GO" id="GO:0016780">
    <property type="term" value="F:phosphotransferase activity, for other substituted phosphate groups"/>
    <property type="evidence" value="ECO:0007669"/>
    <property type="project" value="InterPro"/>
</dbReference>
<dbReference type="RefSeq" id="WP_223791356.1">
    <property type="nucleotide sequence ID" value="NZ_JAIOUQ010000007.1"/>
</dbReference>
<dbReference type="GO" id="GO:0016020">
    <property type="term" value="C:membrane"/>
    <property type="evidence" value="ECO:0007669"/>
    <property type="project" value="InterPro"/>
</dbReference>
<accession>A0A8T5UYH0</accession>
<proteinExistence type="predicted"/>
<evidence type="ECO:0000313" key="3">
    <source>
        <dbReference type="Proteomes" id="UP000825933"/>
    </source>
</evidence>
<protein>
    <submittedName>
        <fullName evidence="2">CDP-alcohol phosphatidyltransferase family protein</fullName>
    </submittedName>
</protein>
<feature type="transmembrane region" description="Helical" evidence="1">
    <location>
        <begin position="144"/>
        <end position="166"/>
    </location>
</feature>
<dbReference type="AlphaFoldDB" id="A0A8T5UYH0"/>
<dbReference type="Pfam" id="PF01066">
    <property type="entry name" value="CDP-OH_P_transf"/>
    <property type="match status" value="1"/>
</dbReference>
<evidence type="ECO:0000313" key="2">
    <source>
        <dbReference type="EMBL" id="MBZ2165769.1"/>
    </source>
</evidence>
<organism evidence="2 3">
    <name type="scientific">Methanobacterium spitsbergense</name>
    <dbReference type="NCBI Taxonomy" id="2874285"/>
    <lineage>
        <taxon>Archaea</taxon>
        <taxon>Methanobacteriati</taxon>
        <taxon>Methanobacteriota</taxon>
        <taxon>Methanomada group</taxon>
        <taxon>Methanobacteria</taxon>
        <taxon>Methanobacteriales</taxon>
        <taxon>Methanobacteriaceae</taxon>
        <taxon>Methanobacterium</taxon>
    </lineage>
</organism>
<gene>
    <name evidence="2" type="ORF">K8N75_06925</name>
</gene>
<sequence length="178" mass="20249">MPKKSIQILIPSGITYIRIILAPILFFTVINNFILYSICIFVLAVATDAIDGYVSRKLDLASSKGAYFDVVADFILILSAFSGLVITGLYPFWLIIIIVFMFLQFIITSKFQIPVYDPIGKYYGSFLFIVIFISLIIINPILNLLLTILIVIFTVISITSRFLFMLKNKDDKLDKKIR</sequence>
<keyword evidence="1" id="KW-1133">Transmembrane helix</keyword>
<evidence type="ECO:0000256" key="1">
    <source>
        <dbReference type="SAM" id="Phobius"/>
    </source>
</evidence>
<feature type="transmembrane region" description="Helical" evidence="1">
    <location>
        <begin position="33"/>
        <end position="54"/>
    </location>
</feature>
<dbReference type="Gene3D" id="1.20.120.1760">
    <property type="match status" value="1"/>
</dbReference>
<comment type="caution">
    <text evidence="2">The sequence shown here is derived from an EMBL/GenBank/DDBJ whole genome shotgun (WGS) entry which is preliminary data.</text>
</comment>
<feature type="transmembrane region" description="Helical" evidence="1">
    <location>
        <begin position="7"/>
        <end position="27"/>
    </location>
</feature>
<feature type="transmembrane region" description="Helical" evidence="1">
    <location>
        <begin position="119"/>
        <end position="138"/>
    </location>
</feature>